<name>A0A1R2AMR0_9CILI</name>
<accession>A0A1R2AMR0</accession>
<dbReference type="Pfam" id="PF00225">
    <property type="entry name" value="Kinesin"/>
    <property type="match status" value="1"/>
</dbReference>
<dbReference type="InterPro" id="IPR001752">
    <property type="entry name" value="Kinesin_motor_dom"/>
</dbReference>
<sequence>MLFGPSDSGKTYTLRGGEGKNKGILYRIAEKIIGNAEIQKGMGRNLQLKVSVFHIYQDIISDLMEYGSRGLGFVDKGKGVAIEGLSEHEFGCIGDFKRHMDFAYKIRKSLVKPDLKLKAKSHFTVVIGVYDGGKAVSYLGIVELAGSENASNDQNVIRNNCLSGDEKKSIARSFNALSAVINRQPVWKESSLTFSLKPLIESKTIIILTLSSTQNISKHTIASLKYIQRIKDGQGSKTQKIQDNLKEELKSIRYEIQEAKFITNDWADIREQAIQRIEELIRNNTDFVGTIEQCEEFLKECYMLRKHINDAKCRSQISINIESITKRSTSPIPEGPFTDRDVYYKQKICTLQAMNDSKVRQIEELNSQLIIRENDNKLLYGKVTDLERLLHEKERTLQILETKLTDDFSAVSPTDKDIINTLKHKLKHKTTTCLEIEKQLLNYNNNYRELKFKYEIEAVARKKYEDEYNLLLKKMPFLKDTEKQLNSYNVSLNELKFKYDTEVSYRQKYEEECLELRKKVEEISIRAIALESKNQIIMQKADDMEKELNCAKQETDAKKYKVHNLNANLKEMENLVNAGNEEIQRFKYEINDLRSENQILRMEKESLIQENCGLKEENCIAKDELKAISSHIDMTNQYIKEKESALQGLSTGENFHPALKKNKKKIKVLKETIQHLQQQLKNIQTLAEEEIRKALQERDQALQEIEECKGFQNHELSIVENQVGVIEGQLIKFKEQNNKLLNKESELNREIKSLEMSKEKYKNKIKELKEENKMLQGQLVEITEYAKGITDPKRRDNKDMKNNEEKNMAIKSRICAVNDVKSMIQAHRVQLNNQ</sequence>
<keyword evidence="1" id="KW-0505">Motor protein</keyword>
<dbReference type="SMART" id="SM00129">
    <property type="entry name" value="KISc"/>
    <property type="match status" value="1"/>
</dbReference>
<dbReference type="GO" id="GO:0005874">
    <property type="term" value="C:microtubule"/>
    <property type="evidence" value="ECO:0007669"/>
    <property type="project" value="TreeGrafter"/>
</dbReference>
<dbReference type="PROSITE" id="PS50067">
    <property type="entry name" value="KINESIN_MOTOR_2"/>
    <property type="match status" value="1"/>
</dbReference>
<dbReference type="InterPro" id="IPR036961">
    <property type="entry name" value="Kinesin_motor_dom_sf"/>
</dbReference>
<feature type="coiled-coil region" evidence="2">
    <location>
        <begin position="730"/>
        <end position="785"/>
    </location>
</feature>
<dbReference type="GO" id="GO:0008017">
    <property type="term" value="F:microtubule binding"/>
    <property type="evidence" value="ECO:0007669"/>
    <property type="project" value="InterPro"/>
</dbReference>
<evidence type="ECO:0000313" key="4">
    <source>
        <dbReference type="EMBL" id="OMJ65786.1"/>
    </source>
</evidence>
<feature type="coiled-coil region" evidence="2">
    <location>
        <begin position="659"/>
        <end position="704"/>
    </location>
</feature>
<evidence type="ECO:0000259" key="3">
    <source>
        <dbReference type="PROSITE" id="PS50067"/>
    </source>
</evidence>
<feature type="domain" description="Kinesin motor" evidence="3">
    <location>
        <begin position="1"/>
        <end position="233"/>
    </location>
</feature>
<proteinExistence type="inferred from homology"/>
<keyword evidence="1" id="KW-0547">Nucleotide-binding</keyword>
<dbReference type="EMBL" id="MPUH01001941">
    <property type="protein sequence ID" value="OMJ65786.1"/>
    <property type="molecule type" value="Genomic_DNA"/>
</dbReference>
<feature type="binding site" evidence="1">
    <location>
        <begin position="4"/>
        <end position="11"/>
    </location>
    <ligand>
        <name>ATP</name>
        <dbReference type="ChEBI" id="CHEBI:30616"/>
    </ligand>
</feature>
<comment type="similarity">
    <text evidence="1">Belongs to the TRAFAC class myosin-kinesin ATPase superfamily. Kinesin family.</text>
</comment>
<keyword evidence="1" id="KW-0067">ATP-binding</keyword>
<dbReference type="GO" id="GO:0003777">
    <property type="term" value="F:microtubule motor activity"/>
    <property type="evidence" value="ECO:0007669"/>
    <property type="project" value="InterPro"/>
</dbReference>
<dbReference type="AlphaFoldDB" id="A0A1R2AMR0"/>
<dbReference type="Gene3D" id="3.40.850.10">
    <property type="entry name" value="Kinesin motor domain"/>
    <property type="match status" value="1"/>
</dbReference>
<dbReference type="Proteomes" id="UP000187209">
    <property type="component" value="Unassembled WGS sequence"/>
</dbReference>
<organism evidence="4 5">
    <name type="scientific">Stentor coeruleus</name>
    <dbReference type="NCBI Taxonomy" id="5963"/>
    <lineage>
        <taxon>Eukaryota</taxon>
        <taxon>Sar</taxon>
        <taxon>Alveolata</taxon>
        <taxon>Ciliophora</taxon>
        <taxon>Postciliodesmatophora</taxon>
        <taxon>Heterotrichea</taxon>
        <taxon>Heterotrichida</taxon>
        <taxon>Stentoridae</taxon>
        <taxon>Stentor</taxon>
    </lineage>
</organism>
<dbReference type="PANTHER" id="PTHR24115">
    <property type="entry name" value="KINESIN-RELATED"/>
    <property type="match status" value="1"/>
</dbReference>
<dbReference type="InterPro" id="IPR027640">
    <property type="entry name" value="Kinesin-like_fam"/>
</dbReference>
<feature type="coiled-coil region" evidence="2">
    <location>
        <begin position="478"/>
        <end position="610"/>
    </location>
</feature>
<dbReference type="GO" id="GO:0007018">
    <property type="term" value="P:microtubule-based movement"/>
    <property type="evidence" value="ECO:0007669"/>
    <property type="project" value="InterPro"/>
</dbReference>
<evidence type="ECO:0000313" key="5">
    <source>
        <dbReference type="Proteomes" id="UP000187209"/>
    </source>
</evidence>
<reference evidence="4 5" key="1">
    <citation type="submission" date="2016-11" db="EMBL/GenBank/DDBJ databases">
        <title>The macronuclear genome of Stentor coeruleus: a giant cell with tiny introns.</title>
        <authorList>
            <person name="Slabodnick M."/>
            <person name="Ruby J.G."/>
            <person name="Reiff S.B."/>
            <person name="Swart E.C."/>
            <person name="Gosai S."/>
            <person name="Prabakaran S."/>
            <person name="Witkowska E."/>
            <person name="Larue G.E."/>
            <person name="Fisher S."/>
            <person name="Freeman R.M."/>
            <person name="Gunawardena J."/>
            <person name="Chu W."/>
            <person name="Stover N.A."/>
            <person name="Gregory B.D."/>
            <person name="Nowacki M."/>
            <person name="Derisi J."/>
            <person name="Roy S.W."/>
            <person name="Marshall W.F."/>
            <person name="Sood P."/>
        </authorList>
    </citation>
    <scope>NUCLEOTIDE SEQUENCE [LARGE SCALE GENOMIC DNA]</scope>
    <source>
        <strain evidence="4">WM001</strain>
    </source>
</reference>
<dbReference type="GO" id="GO:0005871">
    <property type="term" value="C:kinesin complex"/>
    <property type="evidence" value="ECO:0007669"/>
    <property type="project" value="TreeGrafter"/>
</dbReference>
<keyword evidence="5" id="KW-1185">Reference proteome</keyword>
<comment type="caution">
    <text evidence="4">The sequence shown here is derived from an EMBL/GenBank/DDBJ whole genome shotgun (WGS) entry which is preliminary data.</text>
</comment>
<evidence type="ECO:0000256" key="2">
    <source>
        <dbReference type="SAM" id="Coils"/>
    </source>
</evidence>
<protein>
    <recommendedName>
        <fullName evidence="3">Kinesin motor domain-containing protein</fullName>
    </recommendedName>
</protein>
<gene>
    <name evidence="4" type="ORF">SteCoe_37621</name>
</gene>
<dbReference type="InterPro" id="IPR027417">
    <property type="entry name" value="P-loop_NTPase"/>
</dbReference>
<keyword evidence="2" id="KW-0175">Coiled coil</keyword>
<dbReference type="GO" id="GO:0016887">
    <property type="term" value="F:ATP hydrolysis activity"/>
    <property type="evidence" value="ECO:0007669"/>
    <property type="project" value="TreeGrafter"/>
</dbReference>
<evidence type="ECO:0000256" key="1">
    <source>
        <dbReference type="PROSITE-ProRule" id="PRU00283"/>
    </source>
</evidence>
<dbReference type="OrthoDB" id="3176171at2759"/>
<dbReference type="GO" id="GO:0005524">
    <property type="term" value="F:ATP binding"/>
    <property type="evidence" value="ECO:0007669"/>
    <property type="project" value="UniProtKB-UniRule"/>
</dbReference>
<dbReference type="SUPFAM" id="SSF52540">
    <property type="entry name" value="P-loop containing nucleoside triphosphate hydrolases"/>
    <property type="match status" value="1"/>
</dbReference>